<evidence type="ECO:0000313" key="5">
    <source>
        <dbReference type="EMBL" id="RXK15589.1"/>
    </source>
</evidence>
<feature type="transmembrane region" description="Helical" evidence="3">
    <location>
        <begin position="12"/>
        <end position="32"/>
    </location>
</feature>
<protein>
    <recommendedName>
        <fullName evidence="1">diguanylate cyclase</fullName>
        <ecNumber evidence="1">2.7.7.65</ecNumber>
    </recommendedName>
</protein>
<dbReference type="RefSeq" id="WP_114841932.1">
    <property type="nucleotide sequence ID" value="NZ_CP031219.1"/>
</dbReference>
<dbReference type="EC" id="2.7.7.65" evidence="1"/>
<proteinExistence type="predicted"/>
<dbReference type="GO" id="GO:1902201">
    <property type="term" value="P:negative regulation of bacterial-type flagellum-dependent cell motility"/>
    <property type="evidence" value="ECO:0007669"/>
    <property type="project" value="TreeGrafter"/>
</dbReference>
<dbReference type="GO" id="GO:0043709">
    <property type="term" value="P:cell adhesion involved in single-species biofilm formation"/>
    <property type="evidence" value="ECO:0007669"/>
    <property type="project" value="TreeGrafter"/>
</dbReference>
<keyword evidence="3" id="KW-0472">Membrane</keyword>
<evidence type="ECO:0000313" key="6">
    <source>
        <dbReference type="Proteomes" id="UP000290092"/>
    </source>
</evidence>
<evidence type="ECO:0000259" key="4">
    <source>
        <dbReference type="PROSITE" id="PS50887"/>
    </source>
</evidence>
<reference evidence="5 6" key="1">
    <citation type="submission" date="2017-09" db="EMBL/GenBank/DDBJ databases">
        <title>Genomics of the genus Arcobacter.</title>
        <authorList>
            <person name="Perez-Cataluna A."/>
            <person name="Figueras M.J."/>
            <person name="Salas-Masso N."/>
        </authorList>
    </citation>
    <scope>NUCLEOTIDE SEQUENCE [LARGE SCALE GENOMIC DNA]</scope>
    <source>
        <strain evidence="5 6">CECT 7386</strain>
    </source>
</reference>
<dbReference type="PROSITE" id="PS50887">
    <property type="entry name" value="GGDEF"/>
    <property type="match status" value="1"/>
</dbReference>
<dbReference type="InterPro" id="IPR043128">
    <property type="entry name" value="Rev_trsase/Diguanyl_cyclase"/>
</dbReference>
<dbReference type="AlphaFoldDB" id="A0AAX2AHD4"/>
<dbReference type="Proteomes" id="UP000290092">
    <property type="component" value="Unassembled WGS sequence"/>
</dbReference>
<gene>
    <name evidence="5" type="ORF">CP985_07465</name>
</gene>
<dbReference type="NCBIfam" id="TIGR00254">
    <property type="entry name" value="GGDEF"/>
    <property type="match status" value="1"/>
</dbReference>
<dbReference type="CDD" id="cd01949">
    <property type="entry name" value="GGDEF"/>
    <property type="match status" value="1"/>
</dbReference>
<name>A0AAX2AHD4_9BACT</name>
<dbReference type="PANTHER" id="PTHR45138">
    <property type="entry name" value="REGULATORY COMPONENTS OF SENSORY TRANSDUCTION SYSTEM"/>
    <property type="match status" value="1"/>
</dbReference>
<dbReference type="PANTHER" id="PTHR45138:SF9">
    <property type="entry name" value="DIGUANYLATE CYCLASE DGCM-RELATED"/>
    <property type="match status" value="1"/>
</dbReference>
<dbReference type="KEGG" id="amyt:AMYT_1503"/>
<feature type="domain" description="GGDEF" evidence="4">
    <location>
        <begin position="231"/>
        <end position="365"/>
    </location>
</feature>
<keyword evidence="3" id="KW-0812">Transmembrane</keyword>
<dbReference type="InterPro" id="IPR029787">
    <property type="entry name" value="Nucleotide_cyclase"/>
</dbReference>
<keyword evidence="3" id="KW-1133">Transmembrane helix</keyword>
<feature type="transmembrane region" description="Helical" evidence="3">
    <location>
        <begin position="44"/>
        <end position="60"/>
    </location>
</feature>
<dbReference type="Pfam" id="PF00990">
    <property type="entry name" value="GGDEF"/>
    <property type="match status" value="1"/>
</dbReference>
<comment type="catalytic activity">
    <reaction evidence="2">
        <text>2 GTP = 3',3'-c-di-GMP + 2 diphosphate</text>
        <dbReference type="Rhea" id="RHEA:24898"/>
        <dbReference type="ChEBI" id="CHEBI:33019"/>
        <dbReference type="ChEBI" id="CHEBI:37565"/>
        <dbReference type="ChEBI" id="CHEBI:58805"/>
        <dbReference type="EC" id="2.7.7.65"/>
    </reaction>
</comment>
<comment type="caution">
    <text evidence="5">The sequence shown here is derived from an EMBL/GenBank/DDBJ whole genome shotgun (WGS) entry which is preliminary data.</text>
</comment>
<sequence length="365" mass="42673">MKNKFFKSVSFKLAILVTIIILTLISASFLFNSQIDKLKKQIDGIYFGNFVPLITLDLVLKNYQTIIKCKELTNNKCNITAEKTVILKNWKQYANSYKTQKERVIVNDIDKSIISSFKIDKIEAYELILKQINFLKEHEVDIAYKQRREFLKDYSDMKNYLFYNLVAIIIVSFAIIIFIIYQIIKKDNQLTILNKKYKIDSITDSMTKLYNRKYFDTIFDNLPFISNANNWRSAFIIIDIDFFKQYNDTYGHDMGDETLKAVASELKSYFNKEYEYVFRLGGEEFGVVLFDTQKDILIECLEDINKKVVNLAIEHKGSKVLDVVSISIGAVIYEAHSYISANKLYKLADENLYKSKQNGRNQFTL</sequence>
<dbReference type="SMART" id="SM00267">
    <property type="entry name" value="GGDEF"/>
    <property type="match status" value="1"/>
</dbReference>
<evidence type="ECO:0000256" key="3">
    <source>
        <dbReference type="SAM" id="Phobius"/>
    </source>
</evidence>
<dbReference type="SUPFAM" id="SSF55073">
    <property type="entry name" value="Nucleotide cyclase"/>
    <property type="match status" value="1"/>
</dbReference>
<accession>A0AAX2AHD4</accession>
<evidence type="ECO:0000256" key="2">
    <source>
        <dbReference type="ARBA" id="ARBA00034247"/>
    </source>
</evidence>
<evidence type="ECO:0000256" key="1">
    <source>
        <dbReference type="ARBA" id="ARBA00012528"/>
    </source>
</evidence>
<dbReference type="InterPro" id="IPR000160">
    <property type="entry name" value="GGDEF_dom"/>
</dbReference>
<dbReference type="GO" id="GO:0005886">
    <property type="term" value="C:plasma membrane"/>
    <property type="evidence" value="ECO:0007669"/>
    <property type="project" value="TreeGrafter"/>
</dbReference>
<organism evidence="5 6">
    <name type="scientific">Malaciobacter mytili LMG 24559</name>
    <dbReference type="NCBI Taxonomy" id="1032238"/>
    <lineage>
        <taxon>Bacteria</taxon>
        <taxon>Pseudomonadati</taxon>
        <taxon>Campylobacterota</taxon>
        <taxon>Epsilonproteobacteria</taxon>
        <taxon>Campylobacterales</taxon>
        <taxon>Arcobacteraceae</taxon>
        <taxon>Malaciobacter</taxon>
    </lineage>
</organism>
<dbReference type="GO" id="GO:0052621">
    <property type="term" value="F:diguanylate cyclase activity"/>
    <property type="evidence" value="ECO:0007669"/>
    <property type="project" value="UniProtKB-EC"/>
</dbReference>
<dbReference type="EMBL" id="NXID01000024">
    <property type="protein sequence ID" value="RXK15589.1"/>
    <property type="molecule type" value="Genomic_DNA"/>
</dbReference>
<dbReference type="Gene3D" id="3.30.70.270">
    <property type="match status" value="1"/>
</dbReference>
<dbReference type="FunFam" id="3.30.70.270:FF:000001">
    <property type="entry name" value="Diguanylate cyclase domain protein"/>
    <property type="match status" value="1"/>
</dbReference>
<feature type="transmembrane region" description="Helical" evidence="3">
    <location>
        <begin position="161"/>
        <end position="184"/>
    </location>
</feature>
<keyword evidence="6" id="KW-1185">Reference proteome</keyword>
<dbReference type="InterPro" id="IPR050469">
    <property type="entry name" value="Diguanylate_Cyclase"/>
</dbReference>